<comment type="caution">
    <text evidence="2">The sequence shown here is derived from an EMBL/GenBank/DDBJ whole genome shotgun (WGS) entry which is preliminary data.</text>
</comment>
<organism evidence="2 3">
    <name type="scientific">Botryotinia convoluta</name>
    <dbReference type="NCBI Taxonomy" id="54673"/>
    <lineage>
        <taxon>Eukaryota</taxon>
        <taxon>Fungi</taxon>
        <taxon>Dikarya</taxon>
        <taxon>Ascomycota</taxon>
        <taxon>Pezizomycotina</taxon>
        <taxon>Leotiomycetes</taxon>
        <taxon>Helotiales</taxon>
        <taxon>Sclerotiniaceae</taxon>
        <taxon>Botryotinia</taxon>
    </lineage>
</organism>
<proteinExistence type="predicted"/>
<dbReference type="EMBL" id="PQXN01000017">
    <property type="protein sequence ID" value="TGO62768.1"/>
    <property type="molecule type" value="Genomic_DNA"/>
</dbReference>
<evidence type="ECO:0000256" key="1">
    <source>
        <dbReference type="SAM" id="MobiDB-lite"/>
    </source>
</evidence>
<protein>
    <submittedName>
        <fullName evidence="2">Uncharacterized protein</fullName>
    </submittedName>
</protein>
<gene>
    <name evidence="2" type="ORF">BCON_0017g00080</name>
</gene>
<feature type="compositionally biased region" description="Low complexity" evidence="1">
    <location>
        <begin position="13"/>
        <end position="28"/>
    </location>
</feature>
<keyword evidence="3" id="KW-1185">Reference proteome</keyword>
<accession>A0A4Z1IMS3</accession>
<sequence length="84" mass="9123">MVRKPTAESTGYSSPQSDYPSSSSSPAPKKMLAKFSKLKPSRYKPVGTPASSAVSSRASTPVKQKKPKRKNTFKADPYDADKED</sequence>
<evidence type="ECO:0000313" key="3">
    <source>
        <dbReference type="Proteomes" id="UP000297527"/>
    </source>
</evidence>
<feature type="compositionally biased region" description="Polar residues" evidence="1">
    <location>
        <begin position="49"/>
        <end position="62"/>
    </location>
</feature>
<dbReference type="Proteomes" id="UP000297527">
    <property type="component" value="Unassembled WGS sequence"/>
</dbReference>
<name>A0A4Z1IMS3_9HELO</name>
<dbReference type="AlphaFoldDB" id="A0A4Z1IMS3"/>
<feature type="compositionally biased region" description="Basic residues" evidence="1">
    <location>
        <begin position="63"/>
        <end position="72"/>
    </location>
</feature>
<feature type="region of interest" description="Disordered" evidence="1">
    <location>
        <begin position="1"/>
        <end position="84"/>
    </location>
</feature>
<evidence type="ECO:0000313" key="2">
    <source>
        <dbReference type="EMBL" id="TGO62768.1"/>
    </source>
</evidence>
<reference evidence="2 3" key="1">
    <citation type="submission" date="2017-12" db="EMBL/GenBank/DDBJ databases">
        <title>Comparative genomics of Botrytis spp.</title>
        <authorList>
            <person name="Valero-Jimenez C.A."/>
            <person name="Tapia P."/>
            <person name="Veloso J."/>
            <person name="Silva-Moreno E."/>
            <person name="Staats M."/>
            <person name="Valdes J.H."/>
            <person name="Van Kan J.A.L."/>
        </authorList>
    </citation>
    <scope>NUCLEOTIDE SEQUENCE [LARGE SCALE GENOMIC DNA]</scope>
    <source>
        <strain evidence="2 3">MUCL11595</strain>
    </source>
</reference>